<proteinExistence type="predicted"/>
<feature type="non-terminal residue" evidence="1">
    <location>
        <position position="111"/>
    </location>
</feature>
<dbReference type="AlphaFoldDB" id="A0A7C5LTA3"/>
<protein>
    <submittedName>
        <fullName evidence="1">Sulfotransferase family protein</fullName>
    </submittedName>
</protein>
<sequence>MTITTAQPVLILGMHRSGTSCLAGCLQEAGLYLGAVNTKAGFNTKGNREYRAVMELHEHLLNQNNASWDHPPATPVNWQDNELSALIKIAVEFPTHQIWGAKDPRTLFTYL</sequence>
<dbReference type="Gene3D" id="3.40.50.300">
    <property type="entry name" value="P-loop containing nucleotide triphosphate hydrolases"/>
    <property type="match status" value="1"/>
</dbReference>
<dbReference type="EMBL" id="DRMJ01000068">
    <property type="protein sequence ID" value="HHL42269.1"/>
    <property type="molecule type" value="Genomic_DNA"/>
</dbReference>
<reference evidence="1" key="1">
    <citation type="journal article" date="2020" name="mSystems">
        <title>Genome- and Community-Level Interaction Insights into Carbon Utilization and Element Cycling Functions of Hydrothermarchaeota in Hydrothermal Sediment.</title>
        <authorList>
            <person name="Zhou Z."/>
            <person name="Liu Y."/>
            <person name="Xu W."/>
            <person name="Pan J."/>
            <person name="Luo Z.H."/>
            <person name="Li M."/>
        </authorList>
    </citation>
    <scope>NUCLEOTIDE SEQUENCE [LARGE SCALE GENOMIC DNA]</scope>
    <source>
        <strain evidence="1">HyVt-485</strain>
    </source>
</reference>
<organism evidence="1">
    <name type="scientific">Hellea balneolensis</name>
    <dbReference type="NCBI Taxonomy" id="287478"/>
    <lineage>
        <taxon>Bacteria</taxon>
        <taxon>Pseudomonadati</taxon>
        <taxon>Pseudomonadota</taxon>
        <taxon>Alphaproteobacteria</taxon>
        <taxon>Maricaulales</taxon>
        <taxon>Robiginitomaculaceae</taxon>
        <taxon>Hellea</taxon>
    </lineage>
</organism>
<dbReference type="InterPro" id="IPR027417">
    <property type="entry name" value="P-loop_NTPase"/>
</dbReference>
<gene>
    <name evidence="1" type="ORF">ENJ42_01505</name>
</gene>
<name>A0A7C5LTA3_9PROT</name>
<comment type="caution">
    <text evidence="1">The sequence shown here is derived from an EMBL/GenBank/DDBJ whole genome shotgun (WGS) entry which is preliminary data.</text>
</comment>
<dbReference type="Proteomes" id="UP000885830">
    <property type="component" value="Unassembled WGS sequence"/>
</dbReference>
<dbReference type="SUPFAM" id="SSF52540">
    <property type="entry name" value="P-loop containing nucleoside triphosphate hydrolases"/>
    <property type="match status" value="1"/>
</dbReference>
<accession>A0A7C5LTA3</accession>
<evidence type="ECO:0000313" key="1">
    <source>
        <dbReference type="EMBL" id="HHL42269.1"/>
    </source>
</evidence>